<name>A0A8H5XF34_9HYPO</name>
<comment type="caution">
    <text evidence="1">The sequence shown here is derived from an EMBL/GenBank/DDBJ whole genome shotgun (WGS) entry which is preliminary data.</text>
</comment>
<sequence length="181" mass="20034">MISLSHLNLRDLETLEEPLAPEVGNITAFDLDTRAPKETKVFFDKTQVDYGCEASIRKPLGEAIHSICGNVRGEYYGRHTRGYMASAVQNSVTPKTAKPAMRYYLPTNPNFQAQSCKMSKFSNYIKMRKNFGDTIYMEIEVTLQTSNTHCFTPNLLKEVAGALGGIGGSFFGTLITAMIGC</sequence>
<gene>
    <name evidence="1" type="ORF">FDENT_2955</name>
</gene>
<accession>A0A8H5XF34</accession>
<reference evidence="1 2" key="1">
    <citation type="submission" date="2020-05" db="EMBL/GenBank/DDBJ databases">
        <title>Identification and distribution of gene clusters putatively required for synthesis of sphingolipid metabolism inhibitors in phylogenetically diverse species of the filamentous fungus Fusarium.</title>
        <authorList>
            <person name="Kim H.-S."/>
            <person name="Busman M."/>
            <person name="Brown D.W."/>
            <person name="Divon H."/>
            <person name="Uhlig S."/>
            <person name="Proctor R.H."/>
        </authorList>
    </citation>
    <scope>NUCLEOTIDE SEQUENCE [LARGE SCALE GENOMIC DNA]</scope>
    <source>
        <strain evidence="1 2">NRRL 25311</strain>
    </source>
</reference>
<proteinExistence type="predicted"/>
<keyword evidence="2" id="KW-1185">Reference proteome</keyword>
<dbReference type="AlphaFoldDB" id="A0A8H5XF34"/>
<evidence type="ECO:0000313" key="2">
    <source>
        <dbReference type="Proteomes" id="UP000562682"/>
    </source>
</evidence>
<organism evidence="1 2">
    <name type="scientific">Fusarium denticulatum</name>
    <dbReference type="NCBI Taxonomy" id="48507"/>
    <lineage>
        <taxon>Eukaryota</taxon>
        <taxon>Fungi</taxon>
        <taxon>Dikarya</taxon>
        <taxon>Ascomycota</taxon>
        <taxon>Pezizomycotina</taxon>
        <taxon>Sordariomycetes</taxon>
        <taxon>Hypocreomycetidae</taxon>
        <taxon>Hypocreales</taxon>
        <taxon>Nectriaceae</taxon>
        <taxon>Fusarium</taxon>
        <taxon>Fusarium fujikuroi species complex</taxon>
    </lineage>
</organism>
<dbReference type="EMBL" id="JAAOAK010000067">
    <property type="protein sequence ID" value="KAF5692433.1"/>
    <property type="molecule type" value="Genomic_DNA"/>
</dbReference>
<evidence type="ECO:0000313" key="1">
    <source>
        <dbReference type="EMBL" id="KAF5692433.1"/>
    </source>
</evidence>
<protein>
    <submittedName>
        <fullName evidence="1">Uncharacterized protein</fullName>
    </submittedName>
</protein>
<dbReference type="Proteomes" id="UP000562682">
    <property type="component" value="Unassembled WGS sequence"/>
</dbReference>